<evidence type="ECO:0000313" key="3">
    <source>
        <dbReference type="EMBL" id="WAQ99126.1"/>
    </source>
</evidence>
<sequence>MLKKLPLRPRTAPTRVTRLGDDHMAEGNVPFYVVWVRCMPNTGDRVIFAESPSAPGIPVVYRTPEERSSNPDRLNLDRRKLTVCPILEGEEQLRLLNYQHNGIQKIQHLAALKRLIFLDLYDNQIEEISGLSSLRSLRVLMLGKNRLQRIENLESLVKLDVLDLHGNQIACIENLNHLTELRVLNLAGNAISYVNGLKGMDALAELNLRRNKIRTVEEVDTLPKYDLSTFKLLLSQS</sequence>
<dbReference type="EMBL" id="CP111014">
    <property type="protein sequence ID" value="WAQ99126.1"/>
    <property type="molecule type" value="Genomic_DNA"/>
</dbReference>
<evidence type="ECO:0000256" key="1">
    <source>
        <dbReference type="ARBA" id="ARBA00022614"/>
    </source>
</evidence>
<name>A0ABY7DRA5_MYAAR</name>
<keyword evidence="2" id="KW-0677">Repeat</keyword>
<evidence type="ECO:0000256" key="2">
    <source>
        <dbReference type="ARBA" id="ARBA00022737"/>
    </source>
</evidence>
<dbReference type="SMART" id="SM00369">
    <property type="entry name" value="LRR_TYP"/>
    <property type="match status" value="5"/>
</dbReference>
<dbReference type="Pfam" id="PF12799">
    <property type="entry name" value="LRR_4"/>
    <property type="match status" value="2"/>
</dbReference>
<gene>
    <name evidence="3" type="ORF">MAR_023499</name>
</gene>
<organism evidence="3 4">
    <name type="scientific">Mya arenaria</name>
    <name type="common">Soft-shell clam</name>
    <dbReference type="NCBI Taxonomy" id="6604"/>
    <lineage>
        <taxon>Eukaryota</taxon>
        <taxon>Metazoa</taxon>
        <taxon>Spiralia</taxon>
        <taxon>Lophotrochozoa</taxon>
        <taxon>Mollusca</taxon>
        <taxon>Bivalvia</taxon>
        <taxon>Autobranchia</taxon>
        <taxon>Heteroconchia</taxon>
        <taxon>Euheterodonta</taxon>
        <taxon>Imparidentia</taxon>
        <taxon>Neoheterodontei</taxon>
        <taxon>Myida</taxon>
        <taxon>Myoidea</taxon>
        <taxon>Myidae</taxon>
        <taxon>Mya</taxon>
    </lineage>
</organism>
<dbReference type="Proteomes" id="UP001164746">
    <property type="component" value="Chromosome 3"/>
</dbReference>
<dbReference type="SUPFAM" id="SSF52058">
    <property type="entry name" value="L domain-like"/>
    <property type="match status" value="1"/>
</dbReference>
<dbReference type="InterPro" id="IPR003591">
    <property type="entry name" value="Leu-rich_rpt_typical-subtyp"/>
</dbReference>
<dbReference type="InterPro" id="IPR032675">
    <property type="entry name" value="LRR_dom_sf"/>
</dbReference>
<dbReference type="SMART" id="SM00365">
    <property type="entry name" value="LRR_SD22"/>
    <property type="match status" value="5"/>
</dbReference>
<keyword evidence="4" id="KW-1185">Reference proteome</keyword>
<dbReference type="InterPro" id="IPR025875">
    <property type="entry name" value="Leu-rich_rpt_4"/>
</dbReference>
<dbReference type="InterPro" id="IPR001611">
    <property type="entry name" value="Leu-rich_rpt"/>
</dbReference>
<dbReference type="PANTHER" id="PTHR45973">
    <property type="entry name" value="PROTEIN PHOSPHATASE 1 REGULATORY SUBUNIT SDS22-RELATED"/>
    <property type="match status" value="1"/>
</dbReference>
<proteinExistence type="predicted"/>
<dbReference type="PANTHER" id="PTHR45973:SF8">
    <property type="entry name" value="LEUCINE-RICH REPEAT-CONTAINING PROTEIN 49"/>
    <property type="match status" value="1"/>
</dbReference>
<protein>
    <submittedName>
        <fullName evidence="3">LRC49-like protein</fullName>
    </submittedName>
</protein>
<dbReference type="Gene3D" id="3.80.10.10">
    <property type="entry name" value="Ribonuclease Inhibitor"/>
    <property type="match status" value="1"/>
</dbReference>
<dbReference type="PROSITE" id="PS51450">
    <property type="entry name" value="LRR"/>
    <property type="match status" value="5"/>
</dbReference>
<accession>A0ABY7DRA5</accession>
<evidence type="ECO:0000313" key="4">
    <source>
        <dbReference type="Proteomes" id="UP001164746"/>
    </source>
</evidence>
<keyword evidence="1" id="KW-0433">Leucine-rich repeat</keyword>
<dbReference type="InterPro" id="IPR050576">
    <property type="entry name" value="Cilia_flagella_integrity"/>
</dbReference>
<reference evidence="3" key="1">
    <citation type="submission" date="2022-11" db="EMBL/GenBank/DDBJ databases">
        <title>Centuries of genome instability and evolution in soft-shell clam transmissible cancer (bioRxiv).</title>
        <authorList>
            <person name="Hart S.F.M."/>
            <person name="Yonemitsu M.A."/>
            <person name="Giersch R.M."/>
            <person name="Beal B.F."/>
            <person name="Arriagada G."/>
            <person name="Davis B.W."/>
            <person name="Ostrander E.A."/>
            <person name="Goff S.P."/>
            <person name="Metzger M.J."/>
        </authorList>
    </citation>
    <scope>NUCLEOTIDE SEQUENCE</scope>
    <source>
        <strain evidence="3">MELC-2E11</strain>
        <tissue evidence="3">Siphon/mantle</tissue>
    </source>
</reference>